<accession>A0A5B6WYI3</accession>
<proteinExistence type="predicted"/>
<evidence type="ECO:0000313" key="2">
    <source>
        <dbReference type="EMBL" id="KAA3486960.1"/>
    </source>
</evidence>
<reference evidence="3" key="1">
    <citation type="journal article" date="2019" name="Plant Biotechnol. J.">
        <title>Genome sequencing of the Australian wild diploid species Gossypium australe highlights disease resistance and delayed gland morphogenesis.</title>
        <authorList>
            <person name="Cai Y."/>
            <person name="Cai X."/>
            <person name="Wang Q."/>
            <person name="Wang P."/>
            <person name="Zhang Y."/>
            <person name="Cai C."/>
            <person name="Xu Y."/>
            <person name="Wang K."/>
            <person name="Zhou Z."/>
            <person name="Wang C."/>
            <person name="Geng S."/>
            <person name="Li B."/>
            <person name="Dong Q."/>
            <person name="Hou Y."/>
            <person name="Wang H."/>
            <person name="Ai P."/>
            <person name="Liu Z."/>
            <person name="Yi F."/>
            <person name="Sun M."/>
            <person name="An G."/>
            <person name="Cheng J."/>
            <person name="Zhang Y."/>
            <person name="Shi Q."/>
            <person name="Xie Y."/>
            <person name="Shi X."/>
            <person name="Chang Y."/>
            <person name="Huang F."/>
            <person name="Chen Y."/>
            <person name="Hong S."/>
            <person name="Mi L."/>
            <person name="Sun Q."/>
            <person name="Zhang L."/>
            <person name="Zhou B."/>
            <person name="Peng R."/>
            <person name="Zhang X."/>
            <person name="Liu F."/>
        </authorList>
    </citation>
    <scope>NUCLEOTIDE SEQUENCE [LARGE SCALE GENOMIC DNA]</scope>
    <source>
        <strain evidence="3">cv. PA1801</strain>
    </source>
</reference>
<protein>
    <submittedName>
        <fullName evidence="2">Copia protein</fullName>
    </submittedName>
</protein>
<comment type="caution">
    <text evidence="2">The sequence shown here is derived from an EMBL/GenBank/DDBJ whole genome shotgun (WGS) entry which is preliminary data.</text>
</comment>
<organism evidence="2 3">
    <name type="scientific">Gossypium australe</name>
    <dbReference type="NCBI Taxonomy" id="47621"/>
    <lineage>
        <taxon>Eukaryota</taxon>
        <taxon>Viridiplantae</taxon>
        <taxon>Streptophyta</taxon>
        <taxon>Embryophyta</taxon>
        <taxon>Tracheophyta</taxon>
        <taxon>Spermatophyta</taxon>
        <taxon>Magnoliopsida</taxon>
        <taxon>eudicotyledons</taxon>
        <taxon>Gunneridae</taxon>
        <taxon>Pentapetalae</taxon>
        <taxon>rosids</taxon>
        <taxon>malvids</taxon>
        <taxon>Malvales</taxon>
        <taxon>Malvaceae</taxon>
        <taxon>Malvoideae</taxon>
        <taxon>Gossypium</taxon>
    </lineage>
</organism>
<keyword evidence="3" id="KW-1185">Reference proteome</keyword>
<dbReference type="EMBL" id="SMMG02000001">
    <property type="protein sequence ID" value="KAA3486960.1"/>
    <property type="molecule type" value="Genomic_DNA"/>
</dbReference>
<evidence type="ECO:0000259" key="1">
    <source>
        <dbReference type="Pfam" id="PF07727"/>
    </source>
</evidence>
<dbReference type="InterPro" id="IPR013103">
    <property type="entry name" value="RVT_2"/>
</dbReference>
<sequence length="131" mass="15488">MVNDICYISTFELKKVEQALQDEHWFNSMQDETSKRFINPHKQGHVYKLSKAPYKLKQAPKAWYEQLFTFCSRRVTNRTIWKKNFLKKGQKSTTIVLIYVDNIIFGSTIEKDMVKRCNLEQAENAKTPMCS</sequence>
<feature type="domain" description="Reverse transcriptase Ty1/copia-type" evidence="1">
    <location>
        <begin position="37"/>
        <end position="115"/>
    </location>
</feature>
<evidence type="ECO:0000313" key="3">
    <source>
        <dbReference type="Proteomes" id="UP000325315"/>
    </source>
</evidence>
<dbReference type="AlphaFoldDB" id="A0A5B6WYI3"/>
<name>A0A5B6WYI3_9ROSI</name>
<dbReference type="Pfam" id="PF07727">
    <property type="entry name" value="RVT_2"/>
    <property type="match status" value="1"/>
</dbReference>
<gene>
    <name evidence="2" type="ORF">EPI10_030818</name>
</gene>
<dbReference type="Proteomes" id="UP000325315">
    <property type="component" value="Unassembled WGS sequence"/>
</dbReference>